<dbReference type="GO" id="GO:0005829">
    <property type="term" value="C:cytosol"/>
    <property type="evidence" value="ECO:0007669"/>
    <property type="project" value="TreeGrafter"/>
</dbReference>
<dbReference type="GO" id="GO:0000976">
    <property type="term" value="F:transcription cis-regulatory region binding"/>
    <property type="evidence" value="ECO:0007669"/>
    <property type="project" value="TreeGrafter"/>
</dbReference>
<name>A0A1L9NXA7_9RHOB</name>
<dbReference type="Gene3D" id="1.10.10.10">
    <property type="entry name" value="Winged helix-like DNA-binding domain superfamily/Winged helix DNA-binding domain"/>
    <property type="match status" value="1"/>
</dbReference>
<feature type="modified residue" description="4-aspartylphosphate" evidence="4">
    <location>
        <position position="56"/>
    </location>
</feature>
<proteinExistence type="predicted"/>
<dbReference type="InterPro" id="IPR039420">
    <property type="entry name" value="WalR-like"/>
</dbReference>
<keyword evidence="1 4" id="KW-0597">Phosphoprotein</keyword>
<evidence type="ECO:0000259" key="6">
    <source>
        <dbReference type="PROSITE" id="PS50110"/>
    </source>
</evidence>
<dbReference type="InterPro" id="IPR001867">
    <property type="entry name" value="OmpR/PhoB-type_DNA-bd"/>
</dbReference>
<dbReference type="GO" id="GO:0032993">
    <property type="term" value="C:protein-DNA complex"/>
    <property type="evidence" value="ECO:0007669"/>
    <property type="project" value="TreeGrafter"/>
</dbReference>
<dbReference type="PROSITE" id="PS50110">
    <property type="entry name" value="RESPONSE_REGULATORY"/>
    <property type="match status" value="1"/>
</dbReference>
<feature type="domain" description="OmpR/PhoB-type" evidence="7">
    <location>
        <begin position="129"/>
        <end position="228"/>
    </location>
</feature>
<evidence type="ECO:0000259" key="7">
    <source>
        <dbReference type="PROSITE" id="PS51755"/>
    </source>
</evidence>
<dbReference type="SMART" id="SM00862">
    <property type="entry name" value="Trans_reg_C"/>
    <property type="match status" value="1"/>
</dbReference>
<dbReference type="OrthoDB" id="9802426at2"/>
<gene>
    <name evidence="8" type="primary">yycF_2</name>
    <name evidence="8" type="ORF">PFRI_19690</name>
</gene>
<dbReference type="InterPro" id="IPR036388">
    <property type="entry name" value="WH-like_DNA-bd_sf"/>
</dbReference>
<dbReference type="PANTHER" id="PTHR48111:SF40">
    <property type="entry name" value="PHOSPHATE REGULON TRANSCRIPTIONAL REGULATORY PROTEIN PHOB"/>
    <property type="match status" value="1"/>
</dbReference>
<protein>
    <submittedName>
        <fullName evidence="8">Transcriptional regulatory protein YycF</fullName>
    </submittedName>
</protein>
<comment type="caution">
    <text evidence="8">The sequence shown here is derived from an EMBL/GenBank/DDBJ whole genome shotgun (WGS) entry which is preliminary data.</text>
</comment>
<feature type="domain" description="Response regulatory" evidence="6">
    <location>
        <begin position="6"/>
        <end position="121"/>
    </location>
</feature>
<dbReference type="InterPro" id="IPR001789">
    <property type="entry name" value="Sig_transdc_resp-reg_receiver"/>
</dbReference>
<dbReference type="InterPro" id="IPR011006">
    <property type="entry name" value="CheY-like_superfamily"/>
</dbReference>
<dbReference type="RefSeq" id="WP_072630531.1">
    <property type="nucleotide sequence ID" value="NZ_JABBAN010000082.1"/>
</dbReference>
<evidence type="ECO:0000313" key="9">
    <source>
        <dbReference type="Proteomes" id="UP000184514"/>
    </source>
</evidence>
<organism evidence="8 9">
    <name type="scientific">Planktotalea frisia</name>
    <dbReference type="NCBI Taxonomy" id="696762"/>
    <lineage>
        <taxon>Bacteria</taxon>
        <taxon>Pseudomonadati</taxon>
        <taxon>Pseudomonadota</taxon>
        <taxon>Alphaproteobacteria</taxon>
        <taxon>Rhodobacterales</taxon>
        <taxon>Paracoccaceae</taxon>
        <taxon>Planktotalea</taxon>
    </lineage>
</organism>
<dbReference type="Proteomes" id="UP000184514">
    <property type="component" value="Unassembled WGS sequence"/>
</dbReference>
<dbReference type="GO" id="GO:0006355">
    <property type="term" value="P:regulation of DNA-templated transcription"/>
    <property type="evidence" value="ECO:0007669"/>
    <property type="project" value="InterPro"/>
</dbReference>
<dbReference type="Gene3D" id="6.10.250.690">
    <property type="match status" value="1"/>
</dbReference>
<sequence>MAQLKNILLVDDDDDLREALSEQLVMTEDFEVFEADCGAAAMERIKDSLYDLIILDVGLPDTDGRELCRLMRKQGVKSPVLMLTGHDSDADTILGLDAGANDYVSKPFKFPVLLARIRAQLRQHEQSEDAVFGLGPYTFKPSMKMLITEDDKKIRLTEKETNILKFLYRSSEGVVPRDILLHEVWGYNAGVTTHTLETHIYRLRQKIEPDPSNARLLVTESGGYRLVA</sequence>
<dbReference type="STRING" id="696762.PFRI_19690"/>
<evidence type="ECO:0000256" key="1">
    <source>
        <dbReference type="ARBA" id="ARBA00022553"/>
    </source>
</evidence>
<dbReference type="SUPFAM" id="SSF46894">
    <property type="entry name" value="C-terminal effector domain of the bipartite response regulators"/>
    <property type="match status" value="1"/>
</dbReference>
<dbReference type="GO" id="GO:0000156">
    <property type="term" value="F:phosphorelay response regulator activity"/>
    <property type="evidence" value="ECO:0007669"/>
    <property type="project" value="TreeGrafter"/>
</dbReference>
<feature type="DNA-binding region" description="OmpR/PhoB-type" evidence="5">
    <location>
        <begin position="129"/>
        <end position="228"/>
    </location>
</feature>
<evidence type="ECO:0000256" key="4">
    <source>
        <dbReference type="PROSITE-ProRule" id="PRU00169"/>
    </source>
</evidence>
<evidence type="ECO:0000313" key="8">
    <source>
        <dbReference type="EMBL" id="OJI93822.1"/>
    </source>
</evidence>
<dbReference type="EMBL" id="MLCB01000130">
    <property type="protein sequence ID" value="OJI93822.1"/>
    <property type="molecule type" value="Genomic_DNA"/>
</dbReference>
<reference evidence="8 9" key="1">
    <citation type="submission" date="2016-10" db="EMBL/GenBank/DDBJ databases">
        <title>Genome sequence of Planktotalea frisia SH6-1.</title>
        <authorList>
            <person name="Poehlein A."/>
            <person name="Bakenhus I."/>
            <person name="Voget S."/>
            <person name="Brinkhoff T."/>
            <person name="Simon M."/>
        </authorList>
    </citation>
    <scope>NUCLEOTIDE SEQUENCE [LARGE SCALE GENOMIC DNA]</scope>
    <source>
        <strain evidence="8 9">SH6-1</strain>
    </source>
</reference>
<accession>A0A1L9NXA7</accession>
<dbReference type="AlphaFoldDB" id="A0A1L9NXA7"/>
<dbReference type="PROSITE" id="PS51755">
    <property type="entry name" value="OMPR_PHOB"/>
    <property type="match status" value="1"/>
</dbReference>
<dbReference type="SMART" id="SM00448">
    <property type="entry name" value="REC"/>
    <property type="match status" value="1"/>
</dbReference>
<dbReference type="CDD" id="cd00383">
    <property type="entry name" value="trans_reg_C"/>
    <property type="match status" value="1"/>
</dbReference>
<evidence type="ECO:0000256" key="3">
    <source>
        <dbReference type="ARBA" id="ARBA00023125"/>
    </source>
</evidence>
<evidence type="ECO:0000256" key="5">
    <source>
        <dbReference type="PROSITE-ProRule" id="PRU01091"/>
    </source>
</evidence>
<dbReference type="InterPro" id="IPR016032">
    <property type="entry name" value="Sig_transdc_resp-reg_C-effctor"/>
</dbReference>
<dbReference type="PANTHER" id="PTHR48111">
    <property type="entry name" value="REGULATOR OF RPOS"/>
    <property type="match status" value="1"/>
</dbReference>
<keyword evidence="9" id="KW-1185">Reference proteome</keyword>
<dbReference type="Pfam" id="PF00072">
    <property type="entry name" value="Response_reg"/>
    <property type="match status" value="1"/>
</dbReference>
<dbReference type="SUPFAM" id="SSF52172">
    <property type="entry name" value="CheY-like"/>
    <property type="match status" value="1"/>
</dbReference>
<dbReference type="Gene3D" id="3.40.50.2300">
    <property type="match status" value="1"/>
</dbReference>
<keyword evidence="3 5" id="KW-0238">DNA-binding</keyword>
<keyword evidence="2" id="KW-0902">Two-component regulatory system</keyword>
<dbReference type="Pfam" id="PF00486">
    <property type="entry name" value="Trans_reg_C"/>
    <property type="match status" value="1"/>
</dbReference>
<evidence type="ECO:0000256" key="2">
    <source>
        <dbReference type="ARBA" id="ARBA00023012"/>
    </source>
</evidence>